<dbReference type="Pfam" id="PF00293">
    <property type="entry name" value="NUDIX"/>
    <property type="match status" value="1"/>
</dbReference>
<evidence type="ECO:0000256" key="17">
    <source>
        <dbReference type="RuleBase" id="RU003476"/>
    </source>
</evidence>
<evidence type="ECO:0000256" key="1">
    <source>
        <dbReference type="ARBA" id="ARBA00001946"/>
    </source>
</evidence>
<keyword evidence="4" id="KW-0235">DNA replication</keyword>
<dbReference type="GO" id="GO:0044716">
    <property type="term" value="F:8-oxo-GDP phosphatase activity"/>
    <property type="evidence" value="ECO:0007669"/>
    <property type="project" value="TreeGrafter"/>
</dbReference>
<evidence type="ECO:0000256" key="10">
    <source>
        <dbReference type="ARBA" id="ARBA00035861"/>
    </source>
</evidence>
<evidence type="ECO:0000256" key="6">
    <source>
        <dbReference type="ARBA" id="ARBA00022763"/>
    </source>
</evidence>
<feature type="domain" description="Nudix hydrolase" evidence="18">
    <location>
        <begin position="6"/>
        <end position="138"/>
    </location>
</feature>
<keyword evidence="20" id="KW-1185">Reference proteome</keyword>
<dbReference type="InterPro" id="IPR013785">
    <property type="entry name" value="Aldolase_TIM"/>
</dbReference>
<keyword evidence="5" id="KW-0479">Metal-binding</keyword>
<evidence type="ECO:0000313" key="19">
    <source>
        <dbReference type="EMBL" id="SBT10799.1"/>
    </source>
</evidence>
<evidence type="ECO:0000259" key="18">
    <source>
        <dbReference type="PROSITE" id="PS51462"/>
    </source>
</evidence>
<dbReference type="GO" id="GO:0009228">
    <property type="term" value="P:thiamine biosynthetic process"/>
    <property type="evidence" value="ECO:0007669"/>
    <property type="project" value="UniProtKB-KW"/>
</dbReference>
<dbReference type="Gene3D" id="3.90.79.10">
    <property type="entry name" value="Nucleoside Triphosphate Pyrophosphohydrolase"/>
    <property type="match status" value="1"/>
</dbReference>
<accession>A0A1A8Y0Y1</accession>
<evidence type="ECO:0000256" key="16">
    <source>
        <dbReference type="ARBA" id="ARBA00042798"/>
    </source>
</evidence>
<dbReference type="PRINTS" id="PR00502">
    <property type="entry name" value="NUDIXFAMILY"/>
</dbReference>
<dbReference type="GO" id="GO:0008413">
    <property type="term" value="F:8-oxo-7,8-dihydroguanosine triphosphate pyrophosphatase activity"/>
    <property type="evidence" value="ECO:0007669"/>
    <property type="project" value="TreeGrafter"/>
</dbReference>
<dbReference type="InterPro" id="IPR015797">
    <property type="entry name" value="NUDIX_hydrolase-like_dom_sf"/>
</dbReference>
<keyword evidence="9" id="KW-0234">DNA repair</keyword>
<dbReference type="InterPro" id="IPR047127">
    <property type="entry name" value="MutT-like"/>
</dbReference>
<dbReference type="Proteomes" id="UP000199600">
    <property type="component" value="Unassembled WGS sequence"/>
</dbReference>
<proteinExistence type="inferred from homology"/>
<dbReference type="InterPro" id="IPR022998">
    <property type="entry name" value="ThiamineP_synth_TenI"/>
</dbReference>
<sequence>MTEVIEVTEVAVAILLREMDEGVEFLLAQRPEGKPYSGFWEFPGGKVEPGESLREALVRELNEELGIIVDRAWPWLSCEFSYPHATVRLKFFRVVSWHGEIAPIEHSGFVWMKTGATPPVAPILPANGPILRALELPSIYAITNATGNGIDAELARLECALTDGLRLIQVRDKTLPSSTRLQLAKGVVTLASRHADARVLINDDEALAHEVGASGLHLSAGRLKQIKRRPSFAWVAASCHSTEELQCATSLGLDFVVLGPVSPTATHPGAKGMGWGEFASLIEQSPLPVFALGGMRTDMLEMAWEFGAHGIAQMRGWGQ</sequence>
<evidence type="ECO:0000256" key="12">
    <source>
        <dbReference type="ARBA" id="ARBA00038905"/>
    </source>
</evidence>
<dbReference type="GO" id="GO:0006281">
    <property type="term" value="P:DNA repair"/>
    <property type="evidence" value="ECO:0007669"/>
    <property type="project" value="UniProtKB-KW"/>
</dbReference>
<evidence type="ECO:0000256" key="5">
    <source>
        <dbReference type="ARBA" id="ARBA00022723"/>
    </source>
</evidence>
<evidence type="ECO:0000256" key="7">
    <source>
        <dbReference type="ARBA" id="ARBA00022801"/>
    </source>
</evidence>
<dbReference type="PROSITE" id="PS00893">
    <property type="entry name" value="NUDIX_BOX"/>
    <property type="match status" value="1"/>
</dbReference>
<dbReference type="EMBL" id="FLQY01000373">
    <property type="protein sequence ID" value="SBT10799.1"/>
    <property type="molecule type" value="Genomic_DNA"/>
</dbReference>
<evidence type="ECO:0000256" key="9">
    <source>
        <dbReference type="ARBA" id="ARBA00023204"/>
    </source>
</evidence>
<evidence type="ECO:0000256" key="11">
    <source>
        <dbReference type="ARBA" id="ARBA00036904"/>
    </source>
</evidence>
<dbReference type="InterPro" id="IPR036206">
    <property type="entry name" value="ThiamineP_synth_sf"/>
</dbReference>
<evidence type="ECO:0000256" key="13">
    <source>
        <dbReference type="ARBA" id="ARBA00040794"/>
    </source>
</evidence>
<evidence type="ECO:0000313" key="20">
    <source>
        <dbReference type="Proteomes" id="UP000199600"/>
    </source>
</evidence>
<dbReference type="RefSeq" id="WP_281182281.1">
    <property type="nucleotide sequence ID" value="NZ_FLQY01000373.1"/>
</dbReference>
<evidence type="ECO:0000256" key="14">
    <source>
        <dbReference type="ARBA" id="ARBA00041592"/>
    </source>
</evidence>
<comment type="similarity">
    <text evidence="2 17">Belongs to the Nudix hydrolase family.</text>
</comment>
<protein>
    <recommendedName>
        <fullName evidence="13">8-oxo-dGTP diphosphatase</fullName>
        <ecNumber evidence="12">3.6.1.55</ecNumber>
    </recommendedName>
    <alternativeName>
        <fullName evidence="16">7,8-dihydro-8-oxoguanine-triphosphatase</fullName>
    </alternativeName>
    <alternativeName>
        <fullName evidence="15">Mutator protein MutT</fullName>
    </alternativeName>
    <alternativeName>
        <fullName evidence="14">dGTP pyrophosphohydrolase</fullName>
    </alternativeName>
</protein>
<dbReference type="InterPro" id="IPR020084">
    <property type="entry name" value="NUDIX_hydrolase_CS"/>
</dbReference>
<dbReference type="GO" id="GO:0006260">
    <property type="term" value="P:DNA replication"/>
    <property type="evidence" value="ECO:0007669"/>
    <property type="project" value="UniProtKB-KW"/>
</dbReference>
<organism evidence="19 20">
    <name type="scientific">Candidatus Propionivibrio aalborgensis</name>
    <dbReference type="NCBI Taxonomy" id="1860101"/>
    <lineage>
        <taxon>Bacteria</taxon>
        <taxon>Pseudomonadati</taxon>
        <taxon>Pseudomonadota</taxon>
        <taxon>Betaproteobacteria</taxon>
        <taxon>Rhodocyclales</taxon>
        <taxon>Rhodocyclaceae</taxon>
        <taxon>Propionivibrio</taxon>
    </lineage>
</organism>
<comment type="catalytic activity">
    <reaction evidence="11">
        <text>8-oxo-GTP + H2O = 8-oxo-GMP + diphosphate + H(+)</text>
        <dbReference type="Rhea" id="RHEA:67616"/>
        <dbReference type="ChEBI" id="CHEBI:15377"/>
        <dbReference type="ChEBI" id="CHEBI:15378"/>
        <dbReference type="ChEBI" id="CHEBI:33019"/>
        <dbReference type="ChEBI" id="CHEBI:143553"/>
        <dbReference type="ChEBI" id="CHEBI:145694"/>
    </reaction>
</comment>
<keyword evidence="8" id="KW-0460">Magnesium</keyword>
<evidence type="ECO:0000256" key="8">
    <source>
        <dbReference type="ARBA" id="ARBA00022842"/>
    </source>
</evidence>
<dbReference type="CDD" id="cd00564">
    <property type="entry name" value="TMP_TenI"/>
    <property type="match status" value="1"/>
</dbReference>
<dbReference type="AlphaFoldDB" id="A0A1A8Y0Y1"/>
<dbReference type="InterPro" id="IPR020476">
    <property type="entry name" value="Nudix_hydrolase"/>
</dbReference>
<dbReference type="GO" id="GO:0046872">
    <property type="term" value="F:metal ion binding"/>
    <property type="evidence" value="ECO:0007669"/>
    <property type="project" value="UniProtKB-KW"/>
</dbReference>
<evidence type="ECO:0000256" key="3">
    <source>
        <dbReference type="ARBA" id="ARBA00022457"/>
    </source>
</evidence>
<evidence type="ECO:0000256" key="2">
    <source>
        <dbReference type="ARBA" id="ARBA00005582"/>
    </source>
</evidence>
<dbReference type="GO" id="GO:0035539">
    <property type="term" value="F:8-oxo-7,8-dihydrodeoxyguanosine triphosphate pyrophosphatase activity"/>
    <property type="evidence" value="ECO:0007669"/>
    <property type="project" value="UniProtKB-EC"/>
</dbReference>
<dbReference type="NCBIfam" id="NF006530">
    <property type="entry name" value="PRK08999.1"/>
    <property type="match status" value="1"/>
</dbReference>
<gene>
    <name evidence="19" type="ORF">PROAA_70008</name>
</gene>
<dbReference type="GO" id="GO:0044715">
    <property type="term" value="F:8-oxo-dGDP phosphatase activity"/>
    <property type="evidence" value="ECO:0007669"/>
    <property type="project" value="TreeGrafter"/>
</dbReference>
<dbReference type="Gene3D" id="3.20.20.70">
    <property type="entry name" value="Aldolase class I"/>
    <property type="match status" value="1"/>
</dbReference>
<comment type="cofactor">
    <cofactor evidence="1">
        <name>Mg(2+)</name>
        <dbReference type="ChEBI" id="CHEBI:18420"/>
    </cofactor>
</comment>
<dbReference type="PROSITE" id="PS51462">
    <property type="entry name" value="NUDIX"/>
    <property type="match status" value="1"/>
</dbReference>
<evidence type="ECO:0000256" key="15">
    <source>
        <dbReference type="ARBA" id="ARBA00041979"/>
    </source>
</evidence>
<keyword evidence="6" id="KW-0227">DNA damage</keyword>
<dbReference type="CDD" id="cd03425">
    <property type="entry name" value="NUDIX_MutT_NudA_like"/>
    <property type="match status" value="1"/>
</dbReference>
<dbReference type="SUPFAM" id="SSF51391">
    <property type="entry name" value="Thiamin phosphate synthase"/>
    <property type="match status" value="1"/>
</dbReference>
<keyword evidence="3" id="KW-0515">Mutator protein</keyword>
<dbReference type="Pfam" id="PF02581">
    <property type="entry name" value="TMP-TENI"/>
    <property type="match status" value="1"/>
</dbReference>
<dbReference type="EC" id="3.6.1.55" evidence="12"/>
<dbReference type="PANTHER" id="PTHR47707:SF1">
    <property type="entry name" value="NUDIX HYDROLASE FAMILY PROTEIN"/>
    <property type="match status" value="1"/>
</dbReference>
<comment type="catalytic activity">
    <reaction evidence="10">
        <text>8-oxo-dGTP + H2O = 8-oxo-dGMP + diphosphate + H(+)</text>
        <dbReference type="Rhea" id="RHEA:31575"/>
        <dbReference type="ChEBI" id="CHEBI:15377"/>
        <dbReference type="ChEBI" id="CHEBI:15378"/>
        <dbReference type="ChEBI" id="CHEBI:33019"/>
        <dbReference type="ChEBI" id="CHEBI:63224"/>
        <dbReference type="ChEBI" id="CHEBI:77896"/>
        <dbReference type="EC" id="3.6.1.55"/>
    </reaction>
</comment>
<evidence type="ECO:0000256" key="4">
    <source>
        <dbReference type="ARBA" id="ARBA00022705"/>
    </source>
</evidence>
<keyword evidence="7 17" id="KW-0378">Hydrolase</keyword>
<dbReference type="PANTHER" id="PTHR47707">
    <property type="entry name" value="8-OXO-DGTP DIPHOSPHATASE"/>
    <property type="match status" value="1"/>
</dbReference>
<name>A0A1A8Y0Y1_9RHOO</name>
<dbReference type="SUPFAM" id="SSF55811">
    <property type="entry name" value="Nudix"/>
    <property type="match status" value="1"/>
</dbReference>
<reference evidence="19 20" key="1">
    <citation type="submission" date="2016-06" db="EMBL/GenBank/DDBJ databases">
        <authorList>
            <person name="Kjaerup R.B."/>
            <person name="Dalgaard T.S."/>
            <person name="Juul-Madsen H.R."/>
        </authorList>
    </citation>
    <scope>NUCLEOTIDE SEQUENCE [LARGE SCALE GENOMIC DNA]</scope>
    <source>
        <strain evidence="19">2</strain>
    </source>
</reference>
<dbReference type="InterPro" id="IPR000086">
    <property type="entry name" value="NUDIX_hydrolase_dom"/>
</dbReference>